<comment type="caution">
    <text evidence="2">The sequence shown here is derived from an EMBL/GenBank/DDBJ whole genome shotgun (WGS) entry which is preliminary data.</text>
</comment>
<gene>
    <name evidence="2" type="ORF">FIE12Z_2872</name>
</gene>
<evidence type="ECO:0000313" key="2">
    <source>
        <dbReference type="EMBL" id="RFN52859.1"/>
    </source>
</evidence>
<keyword evidence="3" id="KW-1185">Reference proteome</keyword>
<proteinExistence type="predicted"/>
<accession>A0A395N040</accession>
<evidence type="ECO:0000256" key="1">
    <source>
        <dbReference type="SAM" id="MobiDB-lite"/>
    </source>
</evidence>
<feature type="region of interest" description="Disordered" evidence="1">
    <location>
        <begin position="185"/>
        <end position="204"/>
    </location>
</feature>
<name>A0A395N040_9HYPO</name>
<dbReference type="EMBL" id="PXXK01000057">
    <property type="protein sequence ID" value="RFN52859.1"/>
    <property type="molecule type" value="Genomic_DNA"/>
</dbReference>
<organism evidence="2 3">
    <name type="scientific">Fusarium flagelliforme</name>
    <dbReference type="NCBI Taxonomy" id="2675880"/>
    <lineage>
        <taxon>Eukaryota</taxon>
        <taxon>Fungi</taxon>
        <taxon>Dikarya</taxon>
        <taxon>Ascomycota</taxon>
        <taxon>Pezizomycotina</taxon>
        <taxon>Sordariomycetes</taxon>
        <taxon>Hypocreomycetidae</taxon>
        <taxon>Hypocreales</taxon>
        <taxon>Nectriaceae</taxon>
        <taxon>Fusarium</taxon>
        <taxon>Fusarium incarnatum-equiseti species complex</taxon>
    </lineage>
</organism>
<protein>
    <submittedName>
        <fullName evidence="2">Uncharacterized protein</fullName>
    </submittedName>
</protein>
<dbReference type="AlphaFoldDB" id="A0A395N040"/>
<sequence>MASLLASSSLPTKTKQIVITITQVNSTIVTMQTLFALLLLTVSRATATATQTASPLIAEPPSLADRAVTSFHTIVSTPFPQNRWSIGYGKIEGDDNFYTAACVDGLFAVSGIWAGCGSIIFTRCVGATAFAQSTTVSCMGTCLTHKIFDYNDKTSSTRFIACNFPGTYDGSMTLLKTPIGGTAEATTGEVSTATTAAETTASSTTDSSVGEMRWDLKLIAMCFVLVLLT</sequence>
<dbReference type="Proteomes" id="UP000265631">
    <property type="component" value="Unassembled WGS sequence"/>
</dbReference>
<evidence type="ECO:0000313" key="3">
    <source>
        <dbReference type="Proteomes" id="UP000265631"/>
    </source>
</evidence>
<reference evidence="2 3" key="1">
    <citation type="journal article" date="2018" name="PLoS Pathog.">
        <title>Evolution of structural diversity of trichothecenes, a family of toxins produced by plant pathogenic and entomopathogenic fungi.</title>
        <authorList>
            <person name="Proctor R.H."/>
            <person name="McCormick S.P."/>
            <person name="Kim H.S."/>
            <person name="Cardoza R.E."/>
            <person name="Stanley A.M."/>
            <person name="Lindo L."/>
            <person name="Kelly A."/>
            <person name="Brown D.W."/>
            <person name="Lee T."/>
            <person name="Vaughan M.M."/>
            <person name="Alexander N.J."/>
            <person name="Busman M."/>
            <person name="Gutierrez S."/>
        </authorList>
    </citation>
    <scope>NUCLEOTIDE SEQUENCE [LARGE SCALE GENOMIC DNA]</scope>
    <source>
        <strain evidence="2 3">NRRL 13405</strain>
    </source>
</reference>